<dbReference type="InterPro" id="IPR015943">
    <property type="entry name" value="WD40/YVTN_repeat-like_dom_sf"/>
</dbReference>
<dbReference type="SMART" id="SM00220">
    <property type="entry name" value="S_TKc"/>
    <property type="match status" value="1"/>
</dbReference>
<dbReference type="InterPro" id="IPR000719">
    <property type="entry name" value="Prot_kinase_dom"/>
</dbReference>
<dbReference type="PANTHER" id="PTHR11042:SF91">
    <property type="entry name" value="EUKARYOTIC TRANSLATION INITIATION FACTOR 2-ALPHA KINASE"/>
    <property type="match status" value="1"/>
</dbReference>
<evidence type="ECO:0000256" key="15">
    <source>
        <dbReference type="ARBA" id="ARBA00023136"/>
    </source>
</evidence>
<feature type="signal peptide" evidence="22">
    <location>
        <begin position="1"/>
        <end position="26"/>
    </location>
</feature>
<dbReference type="FunFam" id="1.10.510.10:FF:000251">
    <property type="entry name" value="eukaryotic translation initiation factor 2-alpha kinase 3"/>
    <property type="match status" value="1"/>
</dbReference>
<keyword evidence="11 20" id="KW-0067">ATP-binding</keyword>
<dbReference type="FunFam" id="3.30.200.20:FF:000193">
    <property type="entry name" value="Eukaryotic translation initiation factor 2-alpha kinase 3"/>
    <property type="match status" value="1"/>
</dbReference>
<dbReference type="PROSITE" id="PS50011">
    <property type="entry name" value="PROTEIN_KINASE_DOM"/>
    <property type="match status" value="1"/>
</dbReference>
<evidence type="ECO:0000256" key="11">
    <source>
        <dbReference type="ARBA" id="ARBA00022840"/>
    </source>
</evidence>
<dbReference type="EC" id="2.7.11.1" evidence="2"/>
<evidence type="ECO:0000256" key="18">
    <source>
        <dbReference type="ARBA" id="ARBA00037982"/>
    </source>
</evidence>
<dbReference type="PROSITE" id="PS00108">
    <property type="entry name" value="PROTEIN_KINASE_ST"/>
    <property type="match status" value="1"/>
</dbReference>
<dbReference type="InterPro" id="IPR050339">
    <property type="entry name" value="CC_SR_Kinase"/>
</dbReference>
<dbReference type="KEGG" id="ccin:107266281"/>
<evidence type="ECO:0000256" key="17">
    <source>
        <dbReference type="ARBA" id="ARBA00023230"/>
    </source>
</evidence>
<dbReference type="Pfam" id="PF00069">
    <property type="entry name" value="Pkinase"/>
    <property type="match status" value="2"/>
</dbReference>
<evidence type="ECO:0000256" key="4">
    <source>
        <dbReference type="ARBA" id="ARBA00022553"/>
    </source>
</evidence>
<evidence type="ECO:0000256" key="2">
    <source>
        <dbReference type="ARBA" id="ARBA00012513"/>
    </source>
</evidence>
<dbReference type="AlphaFoldDB" id="A0AAJ7BQQ9"/>
<evidence type="ECO:0000259" key="23">
    <source>
        <dbReference type="PROSITE" id="PS50011"/>
    </source>
</evidence>
<dbReference type="SUPFAM" id="SSF56112">
    <property type="entry name" value="Protein kinase-like (PK-like)"/>
    <property type="match status" value="1"/>
</dbReference>
<keyword evidence="12" id="KW-0810">Translation regulation</keyword>
<keyword evidence="14" id="KW-0346">Stress response</keyword>
<keyword evidence="4" id="KW-0597">Phosphoprotein</keyword>
<evidence type="ECO:0000256" key="14">
    <source>
        <dbReference type="ARBA" id="ARBA00023016"/>
    </source>
</evidence>
<dbReference type="GO" id="GO:0004694">
    <property type="term" value="F:eukaryotic translation initiation factor 2alpha kinase activity"/>
    <property type="evidence" value="ECO:0007669"/>
    <property type="project" value="TreeGrafter"/>
</dbReference>
<dbReference type="GO" id="GO:0005789">
    <property type="term" value="C:endoplasmic reticulum membrane"/>
    <property type="evidence" value="ECO:0007669"/>
    <property type="project" value="UniProtKB-SubCell"/>
</dbReference>
<evidence type="ECO:0000256" key="16">
    <source>
        <dbReference type="ARBA" id="ARBA00023180"/>
    </source>
</evidence>
<sequence>MSNTFGWKQQIASFLVFISCLVFVGSSDFEQLTFCGPTSEKPIRSLVFVSTLDGKVSALDAAHQGEKQWTLDFDDGPMLSSSIHRRELNNNGQWVKLIPSLNGGLYKFDGEHLEGIPVSTEHLLRSSFRYSDDLVFSGGKETRSYGVSATTGKILYQCNISGCTNKTNDNYNDEEVLVIQRLQQTVRAVEPRTGAERWNFSVGQHDLTLLPAETADCHDTAANPSQKNIVDIELKVIVPEGLVWAINKSNPNVKLWQYKFDSPIVTVWRKENTPTSKSEKGLEEVNLFDGSQWEWGSDFSSSPSIYLGMHEKQLYVQENEAFSKALSQSPQKQLQYPKIPWQPYPAISTAVSMTVKNVVQGENNSEMHSEISESQSTTALSVLYNSEYINGNGFYLYSKGQQSWNITNQCNESDPVIIVENVELPSLTEYMNDEEETPVKIIIVSLWYWWKEVVIISITTAFLLNFLLTQRLLNATTIVKDAVMPPLIVERHVEAKEEDHKAFQDVGNGVDFYSRYLTDFEQIDCLGKGGYGIVFEARNKIDDCNYAIKRIALPNSRDSRERVMREVKALAKLDHHNIVRYFNAWLECPPAGWQENHDLLWKNKQEFTSETSHSLTNTKPRNSVCIDVPQSDASSVDSAFDAFELNQTTKDDDSFIVFDTDPEGIRGHDRVINFSDDNSVSSTDISISIGAASIKPSSKQKMNHSESIVFQNSITSNKEKSKESIADKKSKLALDLEGTGVRKTTKMFLYIQMQLCQRLSLREWLKRQDRPRNSKRICNIFQQIVDAVEYVHLQGLIHRDLKPSNIFFAYDEKIKIGDFGLVTAMTEGFDEARTPSEQEDMMNLKTGLHTACVGTHLYMSPEQMNGQVYNYKVDIYSLGIILFELLTPFTTEMERVVALMNLRKAVFPKDFATHYPAEFDLLKMMLDENPNKRPTTLGIKARPPLCNSSSQNDLSANEGNKWHFELPQLSRHSSVTSSGSSESWENIS</sequence>
<feature type="region of interest" description="Disordered" evidence="21">
    <location>
        <begin position="933"/>
        <end position="954"/>
    </location>
</feature>
<gene>
    <name evidence="25" type="primary">LOC107266281</name>
</gene>
<keyword evidence="25" id="KW-0648">Protein biosynthesis</keyword>
<dbReference type="GO" id="GO:0005524">
    <property type="term" value="F:ATP binding"/>
    <property type="evidence" value="ECO:0007669"/>
    <property type="project" value="UniProtKB-UniRule"/>
</dbReference>
<evidence type="ECO:0000256" key="21">
    <source>
        <dbReference type="SAM" id="MobiDB-lite"/>
    </source>
</evidence>
<dbReference type="PROSITE" id="PS00107">
    <property type="entry name" value="PROTEIN_KINASE_ATP"/>
    <property type="match status" value="1"/>
</dbReference>
<evidence type="ECO:0000256" key="7">
    <source>
        <dbReference type="ARBA" id="ARBA00022729"/>
    </source>
</evidence>
<keyword evidence="3" id="KW-0723">Serine/threonine-protein kinase</keyword>
<evidence type="ECO:0000256" key="9">
    <source>
        <dbReference type="ARBA" id="ARBA00022777"/>
    </source>
</evidence>
<dbReference type="Gene3D" id="1.10.510.10">
    <property type="entry name" value="Transferase(Phosphotransferase) domain 1"/>
    <property type="match status" value="1"/>
</dbReference>
<dbReference type="InterPro" id="IPR017441">
    <property type="entry name" value="Protein_kinase_ATP_BS"/>
</dbReference>
<dbReference type="InterPro" id="IPR011047">
    <property type="entry name" value="Quinoprotein_ADH-like_sf"/>
</dbReference>
<keyword evidence="5" id="KW-0808">Transferase</keyword>
<evidence type="ECO:0000256" key="5">
    <source>
        <dbReference type="ARBA" id="ARBA00022679"/>
    </source>
</evidence>
<keyword evidence="9 25" id="KW-0418">Kinase</keyword>
<evidence type="ECO:0000256" key="1">
    <source>
        <dbReference type="ARBA" id="ARBA00004115"/>
    </source>
</evidence>
<feature type="domain" description="Protein kinase" evidence="23">
    <location>
        <begin position="520"/>
        <end position="945"/>
    </location>
</feature>
<keyword evidence="8 20" id="KW-0547">Nucleotide-binding</keyword>
<evidence type="ECO:0000256" key="13">
    <source>
        <dbReference type="ARBA" id="ARBA00022989"/>
    </source>
</evidence>
<evidence type="ECO:0000256" key="19">
    <source>
        <dbReference type="ARBA" id="ARBA00041500"/>
    </source>
</evidence>
<dbReference type="InterPro" id="IPR002372">
    <property type="entry name" value="PQQ_rpt_dom"/>
</dbReference>
<accession>A0AAJ7BQQ9</accession>
<evidence type="ECO:0000256" key="22">
    <source>
        <dbReference type="SAM" id="SignalP"/>
    </source>
</evidence>
<comment type="subcellular location">
    <subcellularLocation>
        <location evidence="1">Endoplasmic reticulum membrane</location>
        <topology evidence="1">Single-pass type I membrane protein</topology>
    </subcellularLocation>
</comment>
<dbReference type="RefSeq" id="XP_015592078.1">
    <property type="nucleotide sequence ID" value="XM_015736592.2"/>
</dbReference>
<keyword evidence="6" id="KW-0812">Transmembrane</keyword>
<keyword evidence="10" id="KW-0256">Endoplasmic reticulum</keyword>
<dbReference type="PANTHER" id="PTHR11042">
    <property type="entry name" value="EUKARYOTIC TRANSLATION INITIATION FACTOR 2-ALPHA KINASE EIF2-ALPHA KINASE -RELATED"/>
    <property type="match status" value="1"/>
</dbReference>
<evidence type="ECO:0000256" key="6">
    <source>
        <dbReference type="ARBA" id="ARBA00022692"/>
    </source>
</evidence>
<evidence type="ECO:0000256" key="12">
    <source>
        <dbReference type="ARBA" id="ARBA00022845"/>
    </source>
</evidence>
<feature type="chain" id="PRO_5042510968" description="non-specific serine/threonine protein kinase" evidence="22">
    <location>
        <begin position="27"/>
        <end position="988"/>
    </location>
</feature>
<keyword evidence="25" id="KW-0396">Initiation factor</keyword>
<dbReference type="InterPro" id="IPR011009">
    <property type="entry name" value="Kinase-like_dom_sf"/>
</dbReference>
<proteinExistence type="inferred from homology"/>
<dbReference type="SUPFAM" id="SSF50998">
    <property type="entry name" value="Quinoprotein alcohol dehydrogenase-like"/>
    <property type="match status" value="1"/>
</dbReference>
<dbReference type="GeneID" id="107266281"/>
<keyword evidence="16" id="KW-0325">Glycoprotein</keyword>
<keyword evidence="17" id="KW-0834">Unfolded protein response</keyword>
<name>A0AAJ7BQQ9_CEPCN</name>
<evidence type="ECO:0000313" key="25">
    <source>
        <dbReference type="RefSeq" id="XP_015592078.1"/>
    </source>
</evidence>
<evidence type="ECO:0000313" key="24">
    <source>
        <dbReference type="Proteomes" id="UP000694920"/>
    </source>
</evidence>
<dbReference type="Gene3D" id="3.30.200.20">
    <property type="entry name" value="Phosphorylase Kinase, domain 1"/>
    <property type="match status" value="1"/>
</dbReference>
<dbReference type="CTD" id="40653"/>
<protein>
    <recommendedName>
        <fullName evidence="2">non-specific serine/threonine protein kinase</fullName>
        <ecNumber evidence="2">2.7.11.1</ecNumber>
    </recommendedName>
    <alternativeName>
        <fullName evidence="19">PRKR-like endoplasmic reticulum kinase</fullName>
    </alternativeName>
</protein>
<keyword evidence="7 22" id="KW-0732">Signal</keyword>
<keyword evidence="15" id="KW-0472">Membrane</keyword>
<dbReference type="InterPro" id="IPR008271">
    <property type="entry name" value="Ser/Thr_kinase_AS"/>
</dbReference>
<comment type="similarity">
    <text evidence="18">Belongs to the protein kinase superfamily. Ser/Thr protein kinase family. GCN2 subfamily.</text>
</comment>
<evidence type="ECO:0000256" key="8">
    <source>
        <dbReference type="ARBA" id="ARBA00022741"/>
    </source>
</evidence>
<reference evidence="25" key="1">
    <citation type="submission" date="2025-08" db="UniProtKB">
        <authorList>
            <consortium name="RefSeq"/>
        </authorList>
    </citation>
    <scope>IDENTIFICATION</scope>
</reference>
<organism evidence="24 25">
    <name type="scientific">Cephus cinctus</name>
    <name type="common">Wheat stem sawfly</name>
    <dbReference type="NCBI Taxonomy" id="211228"/>
    <lineage>
        <taxon>Eukaryota</taxon>
        <taxon>Metazoa</taxon>
        <taxon>Ecdysozoa</taxon>
        <taxon>Arthropoda</taxon>
        <taxon>Hexapoda</taxon>
        <taxon>Insecta</taxon>
        <taxon>Pterygota</taxon>
        <taxon>Neoptera</taxon>
        <taxon>Endopterygota</taxon>
        <taxon>Hymenoptera</taxon>
        <taxon>Cephoidea</taxon>
        <taxon>Cephidae</taxon>
        <taxon>Cephus</taxon>
    </lineage>
</organism>
<dbReference type="GO" id="GO:0006986">
    <property type="term" value="P:response to unfolded protein"/>
    <property type="evidence" value="ECO:0007669"/>
    <property type="project" value="UniProtKB-KW"/>
</dbReference>
<keyword evidence="24" id="KW-1185">Reference proteome</keyword>
<evidence type="ECO:0000256" key="3">
    <source>
        <dbReference type="ARBA" id="ARBA00022527"/>
    </source>
</evidence>
<dbReference type="Gene3D" id="2.130.10.10">
    <property type="entry name" value="YVTN repeat-like/Quinoprotein amine dehydrogenase"/>
    <property type="match status" value="1"/>
</dbReference>
<dbReference type="GO" id="GO:0003743">
    <property type="term" value="F:translation initiation factor activity"/>
    <property type="evidence" value="ECO:0007669"/>
    <property type="project" value="UniProtKB-KW"/>
</dbReference>
<feature type="binding site" evidence="20">
    <location>
        <position position="549"/>
    </location>
    <ligand>
        <name>ATP</name>
        <dbReference type="ChEBI" id="CHEBI:30616"/>
    </ligand>
</feature>
<evidence type="ECO:0000256" key="20">
    <source>
        <dbReference type="PROSITE-ProRule" id="PRU10141"/>
    </source>
</evidence>
<dbReference type="Pfam" id="PF13360">
    <property type="entry name" value="PQQ_2"/>
    <property type="match status" value="1"/>
</dbReference>
<evidence type="ECO:0000256" key="10">
    <source>
        <dbReference type="ARBA" id="ARBA00022824"/>
    </source>
</evidence>
<keyword evidence="13" id="KW-1133">Transmembrane helix</keyword>
<dbReference type="Proteomes" id="UP000694920">
    <property type="component" value="Unplaced"/>
</dbReference>
<dbReference type="GO" id="GO:0005634">
    <property type="term" value="C:nucleus"/>
    <property type="evidence" value="ECO:0007669"/>
    <property type="project" value="TreeGrafter"/>
</dbReference>